<accession>A0A8K0D329</accession>
<organism evidence="2 3">
    <name type="scientific">Ignelater luminosus</name>
    <name type="common">Cucubano</name>
    <name type="synonym">Pyrophorus luminosus</name>
    <dbReference type="NCBI Taxonomy" id="2038154"/>
    <lineage>
        <taxon>Eukaryota</taxon>
        <taxon>Metazoa</taxon>
        <taxon>Ecdysozoa</taxon>
        <taxon>Arthropoda</taxon>
        <taxon>Hexapoda</taxon>
        <taxon>Insecta</taxon>
        <taxon>Pterygota</taxon>
        <taxon>Neoptera</taxon>
        <taxon>Endopterygota</taxon>
        <taxon>Coleoptera</taxon>
        <taxon>Polyphaga</taxon>
        <taxon>Elateriformia</taxon>
        <taxon>Elateroidea</taxon>
        <taxon>Elateridae</taxon>
        <taxon>Agrypninae</taxon>
        <taxon>Pyrophorini</taxon>
        <taxon>Ignelater</taxon>
    </lineage>
</organism>
<evidence type="ECO:0000259" key="1">
    <source>
        <dbReference type="Pfam" id="PF20700"/>
    </source>
</evidence>
<comment type="caution">
    <text evidence="2">The sequence shown here is derived from an EMBL/GenBank/DDBJ whole genome shotgun (WGS) entry which is preliminary data.</text>
</comment>
<gene>
    <name evidence="2" type="ORF">ILUMI_09116</name>
</gene>
<dbReference type="OrthoDB" id="6431392at2759"/>
<dbReference type="AlphaFoldDB" id="A0A8K0D329"/>
<dbReference type="Pfam" id="PF20700">
    <property type="entry name" value="Mutator"/>
    <property type="match status" value="1"/>
</dbReference>
<protein>
    <recommendedName>
        <fullName evidence="1">Mutator-like transposase domain-containing protein</fullName>
    </recommendedName>
</protein>
<dbReference type="Proteomes" id="UP000801492">
    <property type="component" value="Unassembled WGS sequence"/>
</dbReference>
<evidence type="ECO:0000313" key="3">
    <source>
        <dbReference type="Proteomes" id="UP000801492"/>
    </source>
</evidence>
<sequence>MKNAAEEEKAMSISEGNLEDGVPFITVVDGGWAKRSYGHGYASTQERLRLLKYKIRRTMTRKRHVVQGFNDIDTDYSPNAQEALPDLPEVEVGNRKQKILLDLENSAINRDNIEKATRGQH</sequence>
<feature type="domain" description="Mutator-like transposase" evidence="1">
    <location>
        <begin position="1"/>
        <end position="45"/>
    </location>
</feature>
<evidence type="ECO:0000313" key="2">
    <source>
        <dbReference type="EMBL" id="KAF2897064.1"/>
    </source>
</evidence>
<keyword evidence="3" id="KW-1185">Reference proteome</keyword>
<name>A0A8K0D329_IGNLU</name>
<reference evidence="2" key="1">
    <citation type="submission" date="2019-08" db="EMBL/GenBank/DDBJ databases">
        <title>The genome of the North American firefly Photinus pyralis.</title>
        <authorList>
            <consortium name="Photinus pyralis genome working group"/>
            <person name="Fallon T.R."/>
            <person name="Sander Lower S.E."/>
            <person name="Weng J.-K."/>
        </authorList>
    </citation>
    <scope>NUCLEOTIDE SEQUENCE</scope>
    <source>
        <strain evidence="2">TRF0915ILg1</strain>
        <tissue evidence="2">Whole body</tissue>
    </source>
</reference>
<proteinExistence type="predicted"/>
<dbReference type="EMBL" id="VTPC01004495">
    <property type="protein sequence ID" value="KAF2897064.1"/>
    <property type="molecule type" value="Genomic_DNA"/>
</dbReference>
<dbReference type="InterPro" id="IPR049012">
    <property type="entry name" value="Mutator_transp_dom"/>
</dbReference>